<keyword evidence="1" id="KW-0732">Signal</keyword>
<name>A0AA40DRB0_9PEZI</name>
<proteinExistence type="predicted"/>
<protein>
    <submittedName>
        <fullName evidence="2">Uncharacterized protein</fullName>
    </submittedName>
</protein>
<comment type="caution">
    <text evidence="2">The sequence shown here is derived from an EMBL/GenBank/DDBJ whole genome shotgun (WGS) entry which is preliminary data.</text>
</comment>
<dbReference type="EMBL" id="JAUKTV010000017">
    <property type="protein sequence ID" value="KAK0710392.1"/>
    <property type="molecule type" value="Genomic_DNA"/>
</dbReference>
<accession>A0AA40DRB0</accession>
<reference evidence="2" key="1">
    <citation type="submission" date="2023-06" db="EMBL/GenBank/DDBJ databases">
        <title>Genome-scale phylogeny and comparative genomics of the fungal order Sordariales.</title>
        <authorList>
            <consortium name="Lawrence Berkeley National Laboratory"/>
            <person name="Hensen N."/>
            <person name="Bonometti L."/>
            <person name="Westerberg I."/>
            <person name="Brannstrom I.O."/>
            <person name="Guillou S."/>
            <person name="Cros-Aarteil S."/>
            <person name="Calhoun S."/>
            <person name="Haridas S."/>
            <person name="Kuo A."/>
            <person name="Mondo S."/>
            <person name="Pangilinan J."/>
            <person name="Riley R."/>
            <person name="Labutti K."/>
            <person name="Andreopoulos B."/>
            <person name="Lipzen A."/>
            <person name="Chen C."/>
            <person name="Yanf M."/>
            <person name="Daum C."/>
            <person name="Ng V."/>
            <person name="Clum A."/>
            <person name="Steindorff A."/>
            <person name="Ohm R."/>
            <person name="Martin F."/>
            <person name="Silar P."/>
            <person name="Natvig D."/>
            <person name="Lalanne C."/>
            <person name="Gautier V."/>
            <person name="Ament-Velasquez S.L."/>
            <person name="Kruys A."/>
            <person name="Hutchinson M.I."/>
            <person name="Powell A.J."/>
            <person name="Barry K."/>
            <person name="Miller A.N."/>
            <person name="Grigoriev I.V."/>
            <person name="Debuchy R."/>
            <person name="Gladieux P."/>
            <person name="Thoren M.H."/>
            <person name="Johannesson H."/>
        </authorList>
    </citation>
    <scope>NUCLEOTIDE SEQUENCE</scope>
    <source>
        <strain evidence="2">CBS 540.89</strain>
    </source>
</reference>
<feature type="chain" id="PRO_5041451094" evidence="1">
    <location>
        <begin position="22"/>
        <end position="211"/>
    </location>
</feature>
<evidence type="ECO:0000313" key="2">
    <source>
        <dbReference type="EMBL" id="KAK0710392.1"/>
    </source>
</evidence>
<sequence>MRSTTTLVLWVALMFVGASRAQDYPYFPNQTGPFLLKISASGSEYDGMYLSPQDTGLLYHQPVVVTAINSSRDVFYFNTTFAADGHFIDGVQTGLLVWNLLSSGILQRYTSPLQFQSNLISNVITTAFFPSSFGQTIGFDLDNKLCALWTHGYRDATIPSENVSRPGNLFYNWHVCQTFFNNYNLTSLNWVTGGEPINRSCRAVNVTKEAV</sequence>
<dbReference type="Proteomes" id="UP001172159">
    <property type="component" value="Unassembled WGS sequence"/>
</dbReference>
<dbReference type="AlphaFoldDB" id="A0AA40DRB0"/>
<gene>
    <name evidence="2" type="ORF">B0T21DRAFT_396632</name>
</gene>
<evidence type="ECO:0000313" key="3">
    <source>
        <dbReference type="Proteomes" id="UP001172159"/>
    </source>
</evidence>
<evidence type="ECO:0000256" key="1">
    <source>
        <dbReference type="SAM" id="SignalP"/>
    </source>
</evidence>
<keyword evidence="3" id="KW-1185">Reference proteome</keyword>
<feature type="signal peptide" evidence="1">
    <location>
        <begin position="1"/>
        <end position="21"/>
    </location>
</feature>
<organism evidence="2 3">
    <name type="scientific">Apiosordaria backusii</name>
    <dbReference type="NCBI Taxonomy" id="314023"/>
    <lineage>
        <taxon>Eukaryota</taxon>
        <taxon>Fungi</taxon>
        <taxon>Dikarya</taxon>
        <taxon>Ascomycota</taxon>
        <taxon>Pezizomycotina</taxon>
        <taxon>Sordariomycetes</taxon>
        <taxon>Sordariomycetidae</taxon>
        <taxon>Sordariales</taxon>
        <taxon>Lasiosphaeriaceae</taxon>
        <taxon>Apiosordaria</taxon>
    </lineage>
</organism>